<dbReference type="InterPro" id="IPR050127">
    <property type="entry name" value="Serine_Proteases_S1"/>
</dbReference>
<evidence type="ECO:0000313" key="11">
    <source>
        <dbReference type="Proteomes" id="UP001168972"/>
    </source>
</evidence>
<dbReference type="PANTHER" id="PTHR24264:SF65">
    <property type="entry name" value="SRCR DOMAIN-CONTAINING PROTEIN"/>
    <property type="match status" value="1"/>
</dbReference>
<dbReference type="PROSITE" id="PS50240">
    <property type="entry name" value="TRYPSIN_DOM"/>
    <property type="match status" value="1"/>
</dbReference>
<accession>A0AA39KI99</accession>
<dbReference type="Gene3D" id="2.40.10.10">
    <property type="entry name" value="Trypsin-like serine proteases"/>
    <property type="match status" value="1"/>
</dbReference>
<dbReference type="InterPro" id="IPR009003">
    <property type="entry name" value="Peptidase_S1_PA"/>
</dbReference>
<dbReference type="PROSITE" id="PS00134">
    <property type="entry name" value="TRYPSIN_HIS"/>
    <property type="match status" value="1"/>
</dbReference>
<dbReference type="PROSITE" id="PS00135">
    <property type="entry name" value="TRYPSIN_SER"/>
    <property type="match status" value="1"/>
</dbReference>
<proteinExistence type="predicted"/>
<keyword evidence="3 8" id="KW-0645">Protease</keyword>
<dbReference type="InterPro" id="IPR033116">
    <property type="entry name" value="TRYPSIN_SER"/>
</dbReference>
<evidence type="ECO:0000256" key="6">
    <source>
        <dbReference type="ARBA" id="ARBA00023157"/>
    </source>
</evidence>
<dbReference type="PANTHER" id="PTHR24264">
    <property type="entry name" value="TRYPSIN-RELATED"/>
    <property type="match status" value="1"/>
</dbReference>
<evidence type="ECO:0000256" key="1">
    <source>
        <dbReference type="ARBA" id="ARBA00004239"/>
    </source>
</evidence>
<comment type="subcellular location">
    <subcellularLocation>
        <location evidence="1">Secreted</location>
        <location evidence="1">Extracellular space</location>
    </subcellularLocation>
</comment>
<keyword evidence="6" id="KW-1015">Disulfide bond</keyword>
<gene>
    <name evidence="10" type="ORF">PV327_006307</name>
</gene>
<dbReference type="InterPro" id="IPR001314">
    <property type="entry name" value="Peptidase_S1A"/>
</dbReference>
<dbReference type="CDD" id="cd00190">
    <property type="entry name" value="Tryp_SPc"/>
    <property type="match status" value="1"/>
</dbReference>
<keyword evidence="5 8" id="KW-0720">Serine protease</keyword>
<reference evidence="10" key="1">
    <citation type="journal article" date="2023" name="bioRxiv">
        <title>Scaffold-level genome assemblies of two parasitoid biocontrol wasps reveal the parthenogenesis mechanism and an associated novel virus.</title>
        <authorList>
            <person name="Inwood S."/>
            <person name="Skelly J."/>
            <person name="Guhlin J."/>
            <person name="Harrop T."/>
            <person name="Goldson S."/>
            <person name="Dearden P."/>
        </authorList>
    </citation>
    <scope>NUCLEOTIDE SEQUENCE</scope>
    <source>
        <strain evidence="10">Lincoln</strain>
        <tissue evidence="10">Whole body</tissue>
    </source>
</reference>
<dbReference type="InterPro" id="IPR001254">
    <property type="entry name" value="Trypsin_dom"/>
</dbReference>
<dbReference type="EC" id="3.4.21.1" evidence="7"/>
<evidence type="ECO:0000256" key="7">
    <source>
        <dbReference type="ARBA" id="ARBA00044036"/>
    </source>
</evidence>
<protein>
    <recommendedName>
        <fullName evidence="7">chymotrypsin</fullName>
        <ecNumber evidence="7">3.4.21.1</ecNumber>
    </recommendedName>
</protein>
<dbReference type="SUPFAM" id="SSF50494">
    <property type="entry name" value="Trypsin-like serine proteases"/>
    <property type="match status" value="1"/>
</dbReference>
<evidence type="ECO:0000256" key="3">
    <source>
        <dbReference type="ARBA" id="ARBA00022670"/>
    </source>
</evidence>
<evidence type="ECO:0000259" key="9">
    <source>
        <dbReference type="PROSITE" id="PS50240"/>
    </source>
</evidence>
<keyword evidence="11" id="KW-1185">Reference proteome</keyword>
<evidence type="ECO:0000256" key="4">
    <source>
        <dbReference type="ARBA" id="ARBA00022801"/>
    </source>
</evidence>
<dbReference type="AlphaFoldDB" id="A0AA39KI99"/>
<organism evidence="10 11">
    <name type="scientific">Microctonus hyperodae</name>
    <name type="common">Parasitoid wasp</name>
    <dbReference type="NCBI Taxonomy" id="165561"/>
    <lineage>
        <taxon>Eukaryota</taxon>
        <taxon>Metazoa</taxon>
        <taxon>Ecdysozoa</taxon>
        <taxon>Arthropoda</taxon>
        <taxon>Hexapoda</taxon>
        <taxon>Insecta</taxon>
        <taxon>Pterygota</taxon>
        <taxon>Neoptera</taxon>
        <taxon>Endopterygota</taxon>
        <taxon>Hymenoptera</taxon>
        <taxon>Apocrita</taxon>
        <taxon>Ichneumonoidea</taxon>
        <taxon>Braconidae</taxon>
        <taxon>Euphorinae</taxon>
        <taxon>Microctonus</taxon>
    </lineage>
</organism>
<keyword evidence="2" id="KW-0964">Secreted</keyword>
<dbReference type="SMART" id="SM00020">
    <property type="entry name" value="Tryp_SPc"/>
    <property type="match status" value="1"/>
</dbReference>
<reference evidence="10" key="2">
    <citation type="submission" date="2023-03" db="EMBL/GenBank/DDBJ databases">
        <authorList>
            <person name="Inwood S.N."/>
            <person name="Skelly J.G."/>
            <person name="Guhlin J."/>
            <person name="Harrop T.W.R."/>
            <person name="Goldson S.G."/>
            <person name="Dearden P.K."/>
        </authorList>
    </citation>
    <scope>NUCLEOTIDE SEQUENCE</scope>
    <source>
        <strain evidence="10">Lincoln</strain>
        <tissue evidence="10">Whole body</tissue>
    </source>
</reference>
<keyword evidence="4 8" id="KW-0378">Hydrolase</keyword>
<evidence type="ECO:0000256" key="5">
    <source>
        <dbReference type="ARBA" id="ARBA00022825"/>
    </source>
</evidence>
<evidence type="ECO:0000256" key="8">
    <source>
        <dbReference type="RuleBase" id="RU363034"/>
    </source>
</evidence>
<feature type="domain" description="Peptidase S1" evidence="9">
    <location>
        <begin position="43"/>
        <end position="287"/>
    </location>
</feature>
<dbReference type="GO" id="GO:0004252">
    <property type="term" value="F:serine-type endopeptidase activity"/>
    <property type="evidence" value="ECO:0007669"/>
    <property type="project" value="UniProtKB-EC"/>
</dbReference>
<dbReference type="GO" id="GO:0016485">
    <property type="term" value="P:protein processing"/>
    <property type="evidence" value="ECO:0007669"/>
    <property type="project" value="UniProtKB-ARBA"/>
</dbReference>
<comment type="caution">
    <text evidence="10">The sequence shown here is derived from an EMBL/GenBank/DDBJ whole genome shotgun (WGS) entry which is preliminary data.</text>
</comment>
<dbReference type="FunFam" id="2.40.10.10:FF:000047">
    <property type="entry name" value="Trypsin eta"/>
    <property type="match status" value="1"/>
</dbReference>
<dbReference type="Pfam" id="PF00089">
    <property type="entry name" value="Trypsin"/>
    <property type="match status" value="1"/>
</dbReference>
<dbReference type="InterPro" id="IPR018114">
    <property type="entry name" value="TRYPSIN_HIS"/>
</dbReference>
<dbReference type="InterPro" id="IPR043504">
    <property type="entry name" value="Peptidase_S1_PA_chymotrypsin"/>
</dbReference>
<name>A0AA39KI99_MICHY</name>
<dbReference type="EMBL" id="JAQQBR010001833">
    <property type="protein sequence ID" value="KAK0162536.1"/>
    <property type="molecule type" value="Genomic_DNA"/>
</dbReference>
<sequence>MNFLTIVNKMIGKHLICFIIYITVTKANDSYLGVNVPLLSGRIVGGTEAVKGAFPHQVSLQWGLPPLIPPKHFCGGSIINQQWILTAGHCVLAVPNYGSFIVKAGKHAIDEVEITEQSIVVSASFVHKQYKGGVAPYDIALLKLKSLLILSKLIAPIKLPEAESLPTGNTILSGWGSISSSSSNIMPPKLQTAILPIISLALCKEAVENITGPSPLHVTNMCTGPLTGGYSACSGDSGGPLILNNSNGSAELVGVVSWGIIPCGSKGAPSVYTRVSAYVEWIQTTISKN</sequence>
<dbReference type="Proteomes" id="UP001168972">
    <property type="component" value="Unassembled WGS sequence"/>
</dbReference>
<dbReference type="GO" id="GO:0005615">
    <property type="term" value="C:extracellular space"/>
    <property type="evidence" value="ECO:0007669"/>
    <property type="project" value="TreeGrafter"/>
</dbReference>
<evidence type="ECO:0000256" key="2">
    <source>
        <dbReference type="ARBA" id="ARBA00022525"/>
    </source>
</evidence>
<dbReference type="PRINTS" id="PR00722">
    <property type="entry name" value="CHYMOTRYPSIN"/>
</dbReference>
<evidence type="ECO:0000313" key="10">
    <source>
        <dbReference type="EMBL" id="KAK0162536.1"/>
    </source>
</evidence>